<organism evidence="6 7">
    <name type="scientific">Polyplosphaeria fusca</name>
    <dbReference type="NCBI Taxonomy" id="682080"/>
    <lineage>
        <taxon>Eukaryota</taxon>
        <taxon>Fungi</taxon>
        <taxon>Dikarya</taxon>
        <taxon>Ascomycota</taxon>
        <taxon>Pezizomycotina</taxon>
        <taxon>Dothideomycetes</taxon>
        <taxon>Pleosporomycetidae</taxon>
        <taxon>Pleosporales</taxon>
        <taxon>Tetraplosphaeriaceae</taxon>
        <taxon>Polyplosphaeria</taxon>
    </lineage>
</organism>
<comment type="subcellular location">
    <subcellularLocation>
        <location evidence="1">Membrane</location>
        <topology evidence="1">Multi-pass membrane protein</topology>
    </subcellularLocation>
</comment>
<keyword evidence="2 5" id="KW-0812">Transmembrane</keyword>
<accession>A0A9P4V0E9</accession>
<dbReference type="OrthoDB" id="2830640at2759"/>
<evidence type="ECO:0000256" key="2">
    <source>
        <dbReference type="ARBA" id="ARBA00022692"/>
    </source>
</evidence>
<dbReference type="AlphaFoldDB" id="A0A9P4V0E9"/>
<reference evidence="6" key="1">
    <citation type="journal article" date="2020" name="Stud. Mycol.">
        <title>101 Dothideomycetes genomes: a test case for predicting lifestyles and emergence of pathogens.</title>
        <authorList>
            <person name="Haridas S."/>
            <person name="Albert R."/>
            <person name="Binder M."/>
            <person name="Bloem J."/>
            <person name="Labutti K."/>
            <person name="Salamov A."/>
            <person name="Andreopoulos B."/>
            <person name="Baker S."/>
            <person name="Barry K."/>
            <person name="Bills G."/>
            <person name="Bluhm B."/>
            <person name="Cannon C."/>
            <person name="Castanera R."/>
            <person name="Culley D."/>
            <person name="Daum C."/>
            <person name="Ezra D."/>
            <person name="Gonzalez J."/>
            <person name="Henrissat B."/>
            <person name="Kuo A."/>
            <person name="Liang C."/>
            <person name="Lipzen A."/>
            <person name="Lutzoni F."/>
            <person name="Magnuson J."/>
            <person name="Mondo S."/>
            <person name="Nolan M."/>
            <person name="Ohm R."/>
            <person name="Pangilinan J."/>
            <person name="Park H.-J."/>
            <person name="Ramirez L."/>
            <person name="Alfaro M."/>
            <person name="Sun H."/>
            <person name="Tritt A."/>
            <person name="Yoshinaga Y."/>
            <person name="Zwiers L.-H."/>
            <person name="Turgeon B."/>
            <person name="Goodwin S."/>
            <person name="Spatafora J."/>
            <person name="Crous P."/>
            <person name="Grigoriev I."/>
        </authorList>
    </citation>
    <scope>NUCLEOTIDE SEQUENCE</scope>
    <source>
        <strain evidence="6">CBS 125425</strain>
    </source>
</reference>
<protein>
    <submittedName>
        <fullName evidence="6">Uncharacterized protein</fullName>
    </submittedName>
</protein>
<feature type="transmembrane region" description="Helical" evidence="5">
    <location>
        <begin position="364"/>
        <end position="389"/>
    </location>
</feature>
<evidence type="ECO:0000256" key="4">
    <source>
        <dbReference type="ARBA" id="ARBA00023136"/>
    </source>
</evidence>
<feature type="transmembrane region" description="Helical" evidence="5">
    <location>
        <begin position="401"/>
        <end position="422"/>
    </location>
</feature>
<dbReference type="GO" id="GO:0016020">
    <property type="term" value="C:membrane"/>
    <property type="evidence" value="ECO:0007669"/>
    <property type="project" value="UniProtKB-SubCell"/>
</dbReference>
<keyword evidence="4 5" id="KW-0472">Membrane</keyword>
<dbReference type="Gene3D" id="1.20.58.340">
    <property type="entry name" value="Magnesium transport protein CorA, transmembrane region"/>
    <property type="match status" value="1"/>
</dbReference>
<evidence type="ECO:0000256" key="1">
    <source>
        <dbReference type="ARBA" id="ARBA00004141"/>
    </source>
</evidence>
<evidence type="ECO:0000313" key="6">
    <source>
        <dbReference type="EMBL" id="KAF2732091.1"/>
    </source>
</evidence>
<evidence type="ECO:0000256" key="5">
    <source>
        <dbReference type="SAM" id="Phobius"/>
    </source>
</evidence>
<evidence type="ECO:0000313" key="7">
    <source>
        <dbReference type="Proteomes" id="UP000799444"/>
    </source>
</evidence>
<evidence type="ECO:0000256" key="3">
    <source>
        <dbReference type="ARBA" id="ARBA00022989"/>
    </source>
</evidence>
<dbReference type="Proteomes" id="UP000799444">
    <property type="component" value="Unassembled WGS sequence"/>
</dbReference>
<dbReference type="EMBL" id="ML996183">
    <property type="protein sequence ID" value="KAF2732091.1"/>
    <property type="molecule type" value="Genomic_DNA"/>
</dbReference>
<sequence length="473" mass="54663">MNFDPFDSWYERQVDVDGEQRYKAGAWQFFTLSYDADQTTGTDEQVIASDDIDAWIDGLASRVPGVDLLLMRHRHLGTRDVMHRWLPLPSDRFKTIIRNLKIPPQYLHLRSSGGAGCGAYDYSTLRDSEGKVTHINFVLRPGHGSEYRSFWAFAGTWDAKTGRTVAIMDGMTAKDLDKLKNHLKSAGPLLHHPLMFQEILLHMIITYLHQIRIPEDEAYFSLERKTGISRVNNAQDAQTTKIWDWTFEQFQDATRVANRFNTTVAYFARRFSFALQVAKRLLDIMDMLKNEYQFEDHQMKAMIQQTDWFRREQLHNRIALLEGYEHINQCMGKRNENLVAVLYTVLNLQIAQAVRNDSIPMRTIAYVTLIFLPGAYVAAIFGMNFFQFAPESQTLVLGTDFWLYWAITAPVTLLTLLVWNWWVYWEKRKTYGVSGGKVGEMSMGLGEMRSAVERLGRVREKIRGERKGDGEGV</sequence>
<gene>
    <name evidence="6" type="ORF">EJ04DRAFT_578618</name>
</gene>
<keyword evidence="3 5" id="KW-1133">Transmembrane helix</keyword>
<dbReference type="InterPro" id="IPR045863">
    <property type="entry name" value="CorA_TM1_TM2"/>
</dbReference>
<comment type="caution">
    <text evidence="6">The sequence shown here is derived from an EMBL/GenBank/DDBJ whole genome shotgun (WGS) entry which is preliminary data.</text>
</comment>
<keyword evidence="7" id="KW-1185">Reference proteome</keyword>
<proteinExistence type="predicted"/>
<name>A0A9P4V0E9_9PLEO</name>
<dbReference type="SUPFAM" id="SSF144083">
    <property type="entry name" value="Magnesium transport protein CorA, transmembrane region"/>
    <property type="match status" value="1"/>
</dbReference>